<evidence type="ECO:0000313" key="1">
    <source>
        <dbReference type="EMBL" id="SVC30571.1"/>
    </source>
</evidence>
<gene>
    <name evidence="1" type="ORF">METZ01_LOCUS283425</name>
</gene>
<accession>A0A382L6P5</accession>
<dbReference type="Pfam" id="PF10722">
    <property type="entry name" value="YbjN"/>
    <property type="match status" value="1"/>
</dbReference>
<organism evidence="1">
    <name type="scientific">marine metagenome</name>
    <dbReference type="NCBI Taxonomy" id="408172"/>
    <lineage>
        <taxon>unclassified sequences</taxon>
        <taxon>metagenomes</taxon>
        <taxon>ecological metagenomes</taxon>
    </lineage>
</organism>
<protein>
    <submittedName>
        <fullName evidence="1">Uncharacterized protein</fullName>
    </submittedName>
</protein>
<dbReference type="AlphaFoldDB" id="A0A382L6P5"/>
<dbReference type="EMBL" id="UINC01084178">
    <property type="protein sequence ID" value="SVC30571.1"/>
    <property type="molecule type" value="Genomic_DNA"/>
</dbReference>
<name>A0A382L6P5_9ZZZZ</name>
<dbReference type="InterPro" id="IPR019660">
    <property type="entry name" value="Put_sensory_transdc_reg_YbjN"/>
</dbReference>
<reference evidence="1" key="1">
    <citation type="submission" date="2018-05" db="EMBL/GenBank/DDBJ databases">
        <authorList>
            <person name="Lanie J.A."/>
            <person name="Ng W.-L."/>
            <person name="Kazmierczak K.M."/>
            <person name="Andrzejewski T.M."/>
            <person name="Davidsen T.M."/>
            <person name="Wayne K.J."/>
            <person name="Tettelin H."/>
            <person name="Glass J.I."/>
            <person name="Rusch D."/>
            <person name="Podicherti R."/>
            <person name="Tsui H.-C.T."/>
            <person name="Winkler M.E."/>
        </authorList>
    </citation>
    <scope>NUCLEOTIDE SEQUENCE</scope>
</reference>
<proteinExistence type="predicted"/>
<sequence>MANKQKPNQTSKITQLYLDFCKDIEAKPEKDAEDDCVYALNYQTRNGNIHCCTRFFEEYEEMVVKNYTPINLVESRLLSLYKLANAINSTLDNHSLVLFPEDNLVMVRNSAPYSRLLLEADLLNVVIESGVSALDHFIPAFHLVSYGTMDVDKALETVDRLEHTQEMVEDLPN</sequence>